<evidence type="ECO:0000313" key="1">
    <source>
        <dbReference type="Proteomes" id="UP000887579"/>
    </source>
</evidence>
<reference evidence="2" key="1">
    <citation type="submission" date="2022-11" db="UniProtKB">
        <authorList>
            <consortium name="WormBaseParasite"/>
        </authorList>
    </citation>
    <scope>IDENTIFICATION</scope>
</reference>
<proteinExistence type="predicted"/>
<accession>A0AC34G3W8</accession>
<protein>
    <submittedName>
        <fullName evidence="2">Uncharacterized protein</fullName>
    </submittedName>
</protein>
<dbReference type="WBParaSite" id="ES5_v2.g23856.t1">
    <property type="protein sequence ID" value="ES5_v2.g23856.t1"/>
    <property type="gene ID" value="ES5_v2.g23856"/>
</dbReference>
<name>A0AC34G3W8_9BILA</name>
<dbReference type="Proteomes" id="UP000887579">
    <property type="component" value="Unplaced"/>
</dbReference>
<sequence length="98" mass="11028">MKDVRLQRYCNPSKDHKRGEHTVLKQNTVTATHPSDRPAANNYDISSYQQDKILIEKQVHAPMQGKENGASGKDVKQGNGRRSAAKTTSYFLEDTVLK</sequence>
<evidence type="ECO:0000313" key="2">
    <source>
        <dbReference type="WBParaSite" id="ES5_v2.g23856.t1"/>
    </source>
</evidence>
<organism evidence="1 2">
    <name type="scientific">Panagrolaimus sp. ES5</name>
    <dbReference type="NCBI Taxonomy" id="591445"/>
    <lineage>
        <taxon>Eukaryota</taxon>
        <taxon>Metazoa</taxon>
        <taxon>Ecdysozoa</taxon>
        <taxon>Nematoda</taxon>
        <taxon>Chromadorea</taxon>
        <taxon>Rhabditida</taxon>
        <taxon>Tylenchina</taxon>
        <taxon>Panagrolaimomorpha</taxon>
        <taxon>Panagrolaimoidea</taxon>
        <taxon>Panagrolaimidae</taxon>
        <taxon>Panagrolaimus</taxon>
    </lineage>
</organism>